<dbReference type="AlphaFoldDB" id="A0A4R0XVK5"/>
<dbReference type="InterPro" id="IPR027417">
    <property type="entry name" value="P-loop_NTPase"/>
</dbReference>
<dbReference type="PIRSF" id="PIRSF006230">
    <property type="entry name" value="MG442"/>
    <property type="match status" value="1"/>
</dbReference>
<dbReference type="EMBL" id="PSZO01000002">
    <property type="protein sequence ID" value="TCG11883.1"/>
    <property type="molecule type" value="Genomic_DNA"/>
</dbReference>
<dbReference type="NCBIfam" id="TIGR03596">
    <property type="entry name" value="GTPase_YlqF"/>
    <property type="match status" value="1"/>
</dbReference>
<dbReference type="Gene3D" id="3.40.50.300">
    <property type="entry name" value="P-loop containing nucleotide triphosphate hydrolases"/>
    <property type="match status" value="1"/>
</dbReference>
<dbReference type="SUPFAM" id="SSF52540">
    <property type="entry name" value="P-loop containing nucleoside triphosphate hydrolases"/>
    <property type="match status" value="1"/>
</dbReference>
<evidence type="ECO:0000313" key="6">
    <source>
        <dbReference type="EMBL" id="TCG11883.1"/>
    </source>
</evidence>
<dbReference type="InterPro" id="IPR019991">
    <property type="entry name" value="GTP-bd_ribosome_bgen"/>
</dbReference>
<accession>A0A4R0XVK5</accession>
<name>A0A4R0XVK5_9MOLU</name>
<dbReference type="Pfam" id="PF01926">
    <property type="entry name" value="MMR_HSR1"/>
    <property type="match status" value="1"/>
</dbReference>
<comment type="caution">
    <text evidence="6">The sequence shown here is derived from an EMBL/GenBank/DDBJ whole genome shotgun (WGS) entry which is preliminary data.</text>
</comment>
<evidence type="ECO:0000256" key="4">
    <source>
        <dbReference type="PIRSR" id="PIRSR006230-1"/>
    </source>
</evidence>
<evidence type="ECO:0000256" key="1">
    <source>
        <dbReference type="ARBA" id="ARBA00022741"/>
    </source>
</evidence>
<feature type="binding site" evidence="4">
    <location>
        <position position="178"/>
    </location>
    <ligand>
        <name>GTP</name>
        <dbReference type="ChEBI" id="CHEBI:37565"/>
    </ligand>
</feature>
<dbReference type="GO" id="GO:0003924">
    <property type="term" value="F:GTPase activity"/>
    <property type="evidence" value="ECO:0007669"/>
    <property type="project" value="TreeGrafter"/>
</dbReference>
<evidence type="ECO:0000259" key="5">
    <source>
        <dbReference type="Pfam" id="PF01926"/>
    </source>
</evidence>
<dbReference type="GO" id="GO:0006412">
    <property type="term" value="P:translation"/>
    <property type="evidence" value="ECO:0007669"/>
    <property type="project" value="TreeGrafter"/>
</dbReference>
<comment type="similarity">
    <text evidence="3">Belongs to the TRAFAC class YlqF/YawG GTPase family. MTG1 subfamily.</text>
</comment>
<evidence type="ECO:0000313" key="7">
    <source>
        <dbReference type="Proteomes" id="UP000294192"/>
    </source>
</evidence>
<dbReference type="PANTHER" id="PTHR45782:SF4">
    <property type="entry name" value="MITOCHONDRIAL RIBOSOME-ASSOCIATED GTPASE 1"/>
    <property type="match status" value="1"/>
</dbReference>
<gene>
    <name evidence="6" type="primary">ylqF</name>
    <name evidence="6" type="ORF">C4B24_00610</name>
</gene>
<dbReference type="InterPro" id="IPR016478">
    <property type="entry name" value="GTPase_MTG1"/>
</dbReference>
<dbReference type="GO" id="GO:0005525">
    <property type="term" value="F:GTP binding"/>
    <property type="evidence" value="ECO:0007669"/>
    <property type="project" value="UniProtKB-KW"/>
</dbReference>
<dbReference type="InterPro" id="IPR023179">
    <property type="entry name" value="GTP-bd_ortho_bundle_sf"/>
</dbReference>
<dbReference type="CDD" id="cd01856">
    <property type="entry name" value="YlqF"/>
    <property type="match status" value="1"/>
</dbReference>
<dbReference type="PANTHER" id="PTHR45782">
    <property type="entry name" value="MITOCHONDRIAL RIBOSOME-ASSOCIATED GTPASE 1"/>
    <property type="match status" value="1"/>
</dbReference>
<proteinExistence type="inferred from homology"/>
<dbReference type="Proteomes" id="UP000294192">
    <property type="component" value="Unassembled WGS sequence"/>
</dbReference>
<feature type="binding site" evidence="4">
    <location>
        <begin position="135"/>
        <end position="140"/>
    </location>
    <ligand>
        <name>GTP</name>
        <dbReference type="ChEBI" id="CHEBI:37565"/>
    </ligand>
</feature>
<evidence type="ECO:0000256" key="3">
    <source>
        <dbReference type="PIRNR" id="PIRNR006230"/>
    </source>
</evidence>
<sequence length="281" mass="31983">MYNECIMIQWFPGHMAKALNQIKEKQALADLFIIVLDSRAPLSSYNAEFDEIAPQKPRLFVITKKDFADENKLSNIVEHYRNETDDCIVVNLKQKSASKKIVEKAEKMLEAKREKDKSKGILKPRLRAFVVGVPNAGKSTLINTLANKPSAKVGNMPGVTKGQQWVNTGKIQLLDTPGILWPKFDDELTGVKLAIIGSIKTDIIPQMELVYAGYRLLSKYYPQKLVAIQLVPSYEDAEIYSQIMKLCEIKKFKKQGDKPNLEKAQKWFINYLRDLKGVTYD</sequence>
<keyword evidence="3" id="KW-0963">Cytoplasm</keyword>
<dbReference type="InterPro" id="IPR006073">
    <property type="entry name" value="GTP-bd"/>
</dbReference>
<keyword evidence="2 3" id="KW-0342">GTP-binding</keyword>
<keyword evidence="1 3" id="KW-0547">Nucleotide-binding</keyword>
<comment type="subcellular location">
    <subcellularLocation>
        <location evidence="3">Cytoplasm</location>
    </subcellularLocation>
</comment>
<keyword evidence="7" id="KW-1185">Reference proteome</keyword>
<feature type="domain" description="G" evidence="5">
    <location>
        <begin position="129"/>
        <end position="204"/>
    </location>
</feature>
<reference evidence="6 7" key="1">
    <citation type="submission" date="2018-02" db="EMBL/GenBank/DDBJ databases">
        <title>Mycoplasma marinum and Mycoplasma todarodis sp. nov., moderately halophilic and psychrotolerant mycoplasmas isolated from cephalopods.</title>
        <authorList>
            <person name="Viver T."/>
        </authorList>
    </citation>
    <scope>NUCLEOTIDE SEQUENCE [LARGE SCALE GENOMIC DNA]</scope>
    <source>
        <strain evidence="6 7">PE</strain>
    </source>
</reference>
<dbReference type="OrthoDB" id="9779790at2"/>
<evidence type="ECO:0000256" key="2">
    <source>
        <dbReference type="ARBA" id="ARBA00023134"/>
    </source>
</evidence>
<dbReference type="GO" id="GO:0005737">
    <property type="term" value="C:cytoplasm"/>
    <property type="evidence" value="ECO:0007669"/>
    <property type="project" value="UniProtKB-SubCell"/>
</dbReference>
<organism evidence="6 7">
    <name type="scientific">Mycoplasma marinum</name>
    <dbReference type="NCBI Taxonomy" id="1937190"/>
    <lineage>
        <taxon>Bacteria</taxon>
        <taxon>Bacillati</taxon>
        <taxon>Mycoplasmatota</taxon>
        <taxon>Mollicutes</taxon>
        <taxon>Mycoplasmataceae</taxon>
        <taxon>Mycoplasma</taxon>
    </lineage>
</organism>
<comment type="function">
    <text evidence="3">Required for a late step of 50S ribosomal subunit assembly. Has GTPase activity.</text>
</comment>
<dbReference type="Gene3D" id="1.10.1580.10">
    <property type="match status" value="1"/>
</dbReference>
<protein>
    <recommendedName>
        <fullName evidence="3">Ribosome biogenesis GTPase A</fullName>
    </recommendedName>
</protein>